<reference evidence="2 3" key="1">
    <citation type="submission" date="2018-01" db="EMBL/GenBank/DDBJ databases">
        <title>Genomic Encyclopedia of Type Strains, Phase I: the one thousand microbial genomes (KMG-I) project.</title>
        <authorList>
            <person name="Goeker M."/>
        </authorList>
    </citation>
    <scope>NUCLEOTIDE SEQUENCE [LARGE SCALE GENOMIC DNA]</scope>
    <source>
        <strain evidence="2 3">DSM 17960</strain>
    </source>
</reference>
<dbReference type="PROSITE" id="PS00018">
    <property type="entry name" value="EF_HAND_1"/>
    <property type="match status" value="1"/>
</dbReference>
<evidence type="ECO:0000313" key="2">
    <source>
        <dbReference type="EMBL" id="POS01799.1"/>
    </source>
</evidence>
<dbReference type="EMBL" id="PQNY01000008">
    <property type="protein sequence ID" value="POS01799.1"/>
    <property type="molecule type" value="Genomic_DNA"/>
</dbReference>
<protein>
    <recommendedName>
        <fullName evidence="4">Lipoprotein</fullName>
    </recommendedName>
</protein>
<keyword evidence="1" id="KW-0732">Signal</keyword>
<feature type="signal peptide" evidence="1">
    <location>
        <begin position="1"/>
        <end position="21"/>
    </location>
</feature>
<dbReference type="InterPro" id="IPR018247">
    <property type="entry name" value="EF_Hand_1_Ca_BS"/>
</dbReference>
<accession>A0A2S4N7V5</accession>
<evidence type="ECO:0008006" key="4">
    <source>
        <dbReference type="Google" id="ProtNLM"/>
    </source>
</evidence>
<feature type="chain" id="PRO_5015645602" description="Lipoprotein" evidence="1">
    <location>
        <begin position="22"/>
        <end position="245"/>
    </location>
</feature>
<evidence type="ECO:0000256" key="1">
    <source>
        <dbReference type="SAM" id="SignalP"/>
    </source>
</evidence>
<sequence>MKKINGMKNLVLALTLFLALASCKQEKEVPKVRYSSEKKDSKPIIDSADLQVSDLPIEFPNTDVLVFPVGNVNFVSRDSKIGSETSSKSYSTQSFNVSNYNDFEITGYLTNLKFQKQNTDSLEVLTNKSLLIESVTYLKNFADKSNKKILLYSLADADTNQDNAIDQDDIKSIYASDIYGKGFQKLSPDLQEVIDWNVLEGIKRLYFRTIEDFNKNGAFDAKDKVHYFYVDLMQKELKAVEYKPI</sequence>
<keyword evidence="3" id="KW-1185">Reference proteome</keyword>
<dbReference type="PROSITE" id="PS51257">
    <property type="entry name" value="PROKAR_LIPOPROTEIN"/>
    <property type="match status" value="1"/>
</dbReference>
<comment type="caution">
    <text evidence="2">The sequence shown here is derived from an EMBL/GenBank/DDBJ whole genome shotgun (WGS) entry which is preliminary data.</text>
</comment>
<name>A0A2S4N7V5_9FLAO</name>
<organism evidence="2 3">
    <name type="scientific">Flavobacterium croceum DSM 17960</name>
    <dbReference type="NCBI Taxonomy" id="1121886"/>
    <lineage>
        <taxon>Bacteria</taxon>
        <taxon>Pseudomonadati</taxon>
        <taxon>Bacteroidota</taxon>
        <taxon>Flavobacteriia</taxon>
        <taxon>Flavobacteriales</taxon>
        <taxon>Flavobacteriaceae</taxon>
        <taxon>Flavobacterium</taxon>
    </lineage>
</organism>
<gene>
    <name evidence="2" type="ORF">Q361_108130</name>
</gene>
<dbReference type="AlphaFoldDB" id="A0A2S4N7V5"/>
<evidence type="ECO:0000313" key="3">
    <source>
        <dbReference type="Proteomes" id="UP000237056"/>
    </source>
</evidence>
<proteinExistence type="predicted"/>
<dbReference type="Proteomes" id="UP000237056">
    <property type="component" value="Unassembled WGS sequence"/>
</dbReference>